<keyword evidence="2 6" id="KW-0808">Transferase</keyword>
<dbReference type="Pfam" id="PF08100">
    <property type="entry name" value="Dimerisation"/>
    <property type="match status" value="1"/>
</dbReference>
<dbReference type="GO" id="GO:0046983">
    <property type="term" value="F:protein dimerization activity"/>
    <property type="evidence" value="ECO:0007669"/>
    <property type="project" value="InterPro"/>
</dbReference>
<keyword evidence="1 6" id="KW-0489">Methyltransferase</keyword>
<dbReference type="EMBL" id="KV417298">
    <property type="protein sequence ID" value="KZO93906.1"/>
    <property type="molecule type" value="Genomic_DNA"/>
</dbReference>
<dbReference type="STRING" id="1330018.A0A167JU85"/>
<dbReference type="InterPro" id="IPR016461">
    <property type="entry name" value="COMT-like"/>
</dbReference>
<reference evidence="6 7" key="1">
    <citation type="journal article" date="2016" name="Mol. Biol. Evol.">
        <title>Comparative Genomics of Early-Diverging Mushroom-Forming Fungi Provides Insights into the Origins of Lignocellulose Decay Capabilities.</title>
        <authorList>
            <person name="Nagy L.G."/>
            <person name="Riley R."/>
            <person name="Tritt A."/>
            <person name="Adam C."/>
            <person name="Daum C."/>
            <person name="Floudas D."/>
            <person name="Sun H."/>
            <person name="Yadav J.S."/>
            <person name="Pangilinan J."/>
            <person name="Larsson K.H."/>
            <person name="Matsuura K."/>
            <person name="Barry K."/>
            <person name="Labutti K."/>
            <person name="Kuo R."/>
            <person name="Ohm R.A."/>
            <person name="Bhattacharya S.S."/>
            <person name="Shirouzu T."/>
            <person name="Yoshinaga Y."/>
            <person name="Martin F.M."/>
            <person name="Grigoriev I.V."/>
            <person name="Hibbett D.S."/>
        </authorList>
    </citation>
    <scope>NUCLEOTIDE SEQUENCE [LARGE SCALE GENOMIC DNA]</scope>
    <source>
        <strain evidence="6 7">TUFC12733</strain>
    </source>
</reference>
<dbReference type="SUPFAM" id="SSF53335">
    <property type="entry name" value="S-adenosyl-L-methionine-dependent methyltransferases"/>
    <property type="match status" value="1"/>
</dbReference>
<name>A0A167JU85_CALVF</name>
<dbReference type="GO" id="GO:0032259">
    <property type="term" value="P:methylation"/>
    <property type="evidence" value="ECO:0007669"/>
    <property type="project" value="UniProtKB-KW"/>
</dbReference>
<dbReference type="AlphaFoldDB" id="A0A167JU85"/>
<evidence type="ECO:0000256" key="3">
    <source>
        <dbReference type="ARBA" id="ARBA00022691"/>
    </source>
</evidence>
<evidence type="ECO:0000313" key="7">
    <source>
        <dbReference type="Proteomes" id="UP000076738"/>
    </source>
</evidence>
<dbReference type="Proteomes" id="UP000076738">
    <property type="component" value="Unassembled WGS sequence"/>
</dbReference>
<sequence length="471" mass="51241">MAARVLQLAKLISDSAATIDNACTENGTSVPDLDTRFDPRGEAFRGHAGVSIAVNTAISAAYQLLATLRPAPTSILNTAFGFMYSTTLRVAFEANVSTIIKEAGGNGLHVDEIAAKANIDPKKLVRILRFLATHHIFLEIEPDVFANNRLSSLLDIGKPLSELQSNPVDKFEGTSGLQAAIARFGDEAAKASSYTWETLHDPKTAFSEEPEDAPFGRFIGKRETYWDWLEEPEQVAQLTTFGVAMRVMNSTLAGGAILKGFDFKSLTENDLIVDVGGGVGNAVLPIAQANPSVRIIVQDRAAVVKDGVEHWKQLFPEALDSGRVTFQPGDFFAPQSVKGASVFLVSRILHDWSDKYASQILSNLRAAASPHTKLLIIDSIMQYVCHDPAVEEGTVPGWDSMRKDAPPPLLPNWGLAGAQTYGSDLHMMAMHNAQERTLPHFRKLLEGAGWRLVRVHPDPANIMPQVEAVPI</sequence>
<dbReference type="Gene3D" id="3.40.50.150">
    <property type="entry name" value="Vaccinia Virus protein VP39"/>
    <property type="match status" value="1"/>
</dbReference>
<dbReference type="PROSITE" id="PS51683">
    <property type="entry name" value="SAM_OMT_II"/>
    <property type="match status" value="1"/>
</dbReference>
<dbReference type="GO" id="GO:0008171">
    <property type="term" value="F:O-methyltransferase activity"/>
    <property type="evidence" value="ECO:0007669"/>
    <property type="project" value="InterPro"/>
</dbReference>
<evidence type="ECO:0000313" key="6">
    <source>
        <dbReference type="EMBL" id="KZO93906.1"/>
    </source>
</evidence>
<proteinExistence type="predicted"/>
<dbReference type="PANTHER" id="PTHR43712">
    <property type="entry name" value="PUTATIVE (AFU_ORTHOLOGUE AFUA_4G14580)-RELATED"/>
    <property type="match status" value="1"/>
</dbReference>
<dbReference type="OrthoDB" id="2410195at2759"/>
<dbReference type="SUPFAM" id="SSF46785">
    <property type="entry name" value="Winged helix' DNA-binding domain"/>
    <property type="match status" value="1"/>
</dbReference>
<dbReference type="InterPro" id="IPR012967">
    <property type="entry name" value="COMT_dimerisation"/>
</dbReference>
<keyword evidence="3" id="KW-0949">S-adenosyl-L-methionine</keyword>
<dbReference type="InterPro" id="IPR036388">
    <property type="entry name" value="WH-like_DNA-bd_sf"/>
</dbReference>
<protein>
    <submittedName>
        <fullName evidence="6">O-methyltransferase</fullName>
    </submittedName>
</protein>
<organism evidence="6 7">
    <name type="scientific">Calocera viscosa (strain TUFC12733)</name>
    <dbReference type="NCBI Taxonomy" id="1330018"/>
    <lineage>
        <taxon>Eukaryota</taxon>
        <taxon>Fungi</taxon>
        <taxon>Dikarya</taxon>
        <taxon>Basidiomycota</taxon>
        <taxon>Agaricomycotina</taxon>
        <taxon>Dacrymycetes</taxon>
        <taxon>Dacrymycetales</taxon>
        <taxon>Dacrymycetaceae</taxon>
        <taxon>Calocera</taxon>
    </lineage>
</organism>
<feature type="domain" description="O-methyltransferase dimerisation" evidence="5">
    <location>
        <begin position="77"/>
        <end position="154"/>
    </location>
</feature>
<dbReference type="Gene3D" id="1.10.10.10">
    <property type="entry name" value="Winged helix-like DNA-binding domain superfamily/Winged helix DNA-binding domain"/>
    <property type="match status" value="1"/>
</dbReference>
<dbReference type="InterPro" id="IPR029063">
    <property type="entry name" value="SAM-dependent_MTases_sf"/>
</dbReference>
<dbReference type="PANTHER" id="PTHR43712:SF2">
    <property type="entry name" value="O-METHYLTRANSFERASE CICE"/>
    <property type="match status" value="1"/>
</dbReference>
<dbReference type="InterPro" id="IPR001077">
    <property type="entry name" value="COMT_C"/>
</dbReference>
<gene>
    <name evidence="6" type="ORF">CALVIDRAFT_485122</name>
</gene>
<dbReference type="Pfam" id="PF00891">
    <property type="entry name" value="Methyltransf_2"/>
    <property type="match status" value="1"/>
</dbReference>
<keyword evidence="7" id="KW-1185">Reference proteome</keyword>
<accession>A0A167JU85</accession>
<feature type="domain" description="O-methyltransferase C-terminal" evidence="4">
    <location>
        <begin position="206"/>
        <end position="388"/>
    </location>
</feature>
<evidence type="ECO:0000256" key="1">
    <source>
        <dbReference type="ARBA" id="ARBA00022603"/>
    </source>
</evidence>
<dbReference type="InterPro" id="IPR036390">
    <property type="entry name" value="WH_DNA-bd_sf"/>
</dbReference>
<evidence type="ECO:0000259" key="5">
    <source>
        <dbReference type="Pfam" id="PF08100"/>
    </source>
</evidence>
<evidence type="ECO:0000256" key="2">
    <source>
        <dbReference type="ARBA" id="ARBA00022679"/>
    </source>
</evidence>
<evidence type="ECO:0000259" key="4">
    <source>
        <dbReference type="Pfam" id="PF00891"/>
    </source>
</evidence>